<dbReference type="PANTHER" id="PTHR41252:SF1">
    <property type="entry name" value="BLR2505 PROTEIN"/>
    <property type="match status" value="1"/>
</dbReference>
<reference evidence="2 3" key="1">
    <citation type="submission" date="2019-04" db="EMBL/GenBank/DDBJ databases">
        <title>Phreatobacter aquaticus sp. nov.</title>
        <authorList>
            <person name="Choi A."/>
            <person name="Baek K."/>
        </authorList>
    </citation>
    <scope>NUCLEOTIDE SEQUENCE [LARGE SCALE GENOMIC DNA]</scope>
    <source>
        <strain evidence="2 3">NMCR1094</strain>
    </source>
</reference>
<dbReference type="AlphaFoldDB" id="A0A4D7QG98"/>
<dbReference type="KEGG" id="paqt:E8L99_02115"/>
<protein>
    <submittedName>
        <fullName evidence="2">Nuclear transport factor 2 family protein</fullName>
    </submittedName>
</protein>
<dbReference type="Proteomes" id="UP000298588">
    <property type="component" value="Chromosome"/>
</dbReference>
<sequence length="131" mass="14236">MSQMILDRWYAALKAGDAGALAAVTTDDVIVRWNGPVGLVPWAGVWEGRAKVITFFKRVAEHLEIVSIETVQTIAGEGGVAIVLSGHWRVRASGEDLRVRAANIFRFEDGKVAAFEVYPDSHAFAEALARA</sequence>
<gene>
    <name evidence="2" type="ORF">E8L99_02115</name>
</gene>
<dbReference type="EMBL" id="CP039865">
    <property type="protein sequence ID" value="QCK84663.1"/>
    <property type="molecule type" value="Genomic_DNA"/>
</dbReference>
<keyword evidence="3" id="KW-1185">Reference proteome</keyword>
<feature type="domain" description="SnoaL-like" evidence="1">
    <location>
        <begin position="7"/>
        <end position="114"/>
    </location>
</feature>
<dbReference type="OrthoDB" id="582171at2"/>
<dbReference type="PANTHER" id="PTHR41252">
    <property type="entry name" value="BLR2505 PROTEIN"/>
    <property type="match status" value="1"/>
</dbReference>
<organism evidence="2 3">
    <name type="scientific">Phreatobacter aquaticus</name>
    <dbReference type="NCBI Taxonomy" id="2570229"/>
    <lineage>
        <taxon>Bacteria</taxon>
        <taxon>Pseudomonadati</taxon>
        <taxon>Pseudomonadota</taxon>
        <taxon>Alphaproteobacteria</taxon>
        <taxon>Hyphomicrobiales</taxon>
        <taxon>Phreatobacteraceae</taxon>
        <taxon>Phreatobacter</taxon>
    </lineage>
</organism>
<dbReference type="InterPro" id="IPR037401">
    <property type="entry name" value="SnoaL-like"/>
</dbReference>
<evidence type="ECO:0000259" key="1">
    <source>
        <dbReference type="Pfam" id="PF12680"/>
    </source>
</evidence>
<accession>A0A4D7QG98</accession>
<evidence type="ECO:0000313" key="3">
    <source>
        <dbReference type="Proteomes" id="UP000298588"/>
    </source>
</evidence>
<dbReference type="InterPro" id="IPR032710">
    <property type="entry name" value="NTF2-like_dom_sf"/>
</dbReference>
<name>A0A4D7QG98_9HYPH</name>
<dbReference type="RefSeq" id="WP_137097997.1">
    <property type="nucleotide sequence ID" value="NZ_CP039865.1"/>
</dbReference>
<dbReference type="Pfam" id="PF12680">
    <property type="entry name" value="SnoaL_2"/>
    <property type="match status" value="1"/>
</dbReference>
<evidence type="ECO:0000313" key="2">
    <source>
        <dbReference type="EMBL" id="QCK84663.1"/>
    </source>
</evidence>
<proteinExistence type="predicted"/>
<dbReference type="SUPFAM" id="SSF54427">
    <property type="entry name" value="NTF2-like"/>
    <property type="match status" value="1"/>
</dbReference>
<dbReference type="Gene3D" id="3.10.450.50">
    <property type="match status" value="1"/>
</dbReference>